<proteinExistence type="predicted"/>
<dbReference type="Gene3D" id="1.25.20.10">
    <property type="entry name" value="Bacterial muramidases"/>
    <property type="match status" value="1"/>
</dbReference>
<keyword evidence="1 2" id="KW-0732">Signal</keyword>
<protein>
    <submittedName>
        <fullName evidence="3">Lytic murein transglycosylase</fullName>
        <ecNumber evidence="3">3.2.1.-</ecNumber>
        <ecNumber evidence="3">4.2.2.-</ecNumber>
    </submittedName>
</protein>
<dbReference type="AlphaFoldDB" id="A0A379TNV7"/>
<name>A0A379TNV7_SALER</name>
<gene>
    <name evidence="3" type="primary">slt_1</name>
    <name evidence="3" type="ORF">NCTC7303_04432</name>
</gene>
<evidence type="ECO:0000256" key="1">
    <source>
        <dbReference type="ARBA" id="ARBA00022729"/>
    </source>
</evidence>
<keyword evidence="3" id="KW-0326">Glycosidase</keyword>
<dbReference type="GO" id="GO:0004553">
    <property type="term" value="F:hydrolase activity, hydrolyzing O-glycosyl compounds"/>
    <property type="evidence" value="ECO:0007669"/>
    <property type="project" value="InterPro"/>
</dbReference>
<keyword evidence="3" id="KW-0456">Lyase</keyword>
<accession>A0A379TNV7</accession>
<evidence type="ECO:0000313" key="4">
    <source>
        <dbReference type="Proteomes" id="UP000255443"/>
    </source>
</evidence>
<keyword evidence="3" id="KW-0378">Hydrolase</keyword>
<evidence type="ECO:0000313" key="3">
    <source>
        <dbReference type="EMBL" id="SUG52043.1"/>
    </source>
</evidence>
<feature type="chain" id="PRO_5016639288" evidence="2">
    <location>
        <begin position="28"/>
        <end position="156"/>
    </location>
</feature>
<organism evidence="3 4">
    <name type="scientific">Salmonella enterica subsp. arizonae</name>
    <dbReference type="NCBI Taxonomy" id="59203"/>
    <lineage>
        <taxon>Bacteria</taxon>
        <taxon>Pseudomonadati</taxon>
        <taxon>Pseudomonadota</taxon>
        <taxon>Gammaproteobacteria</taxon>
        <taxon>Enterobacterales</taxon>
        <taxon>Enterobacteriaceae</taxon>
        <taxon>Salmonella</taxon>
    </lineage>
</organism>
<dbReference type="GO" id="GO:0042597">
    <property type="term" value="C:periplasmic space"/>
    <property type="evidence" value="ECO:0007669"/>
    <property type="project" value="InterPro"/>
</dbReference>
<reference evidence="3 4" key="1">
    <citation type="submission" date="2018-06" db="EMBL/GenBank/DDBJ databases">
        <authorList>
            <consortium name="Pathogen Informatics"/>
            <person name="Doyle S."/>
        </authorList>
    </citation>
    <scope>NUCLEOTIDE SEQUENCE [LARGE SCALE GENOMIC DNA]</scope>
    <source>
        <strain evidence="3 4">NCTC7303</strain>
    </source>
</reference>
<dbReference type="GO" id="GO:0016829">
    <property type="term" value="F:lyase activity"/>
    <property type="evidence" value="ECO:0007669"/>
    <property type="project" value="UniProtKB-KW"/>
</dbReference>
<sequence>MDRAKPFAWRLIAASVCLLTFCHLARADSLEEQRNRYAQIKQAWDNRQMDVVEQMMPGLKDYPLYPYLEYRQITDDLMNQPTITVTNFVRANPTLPPARTLQSRFVNELARREDWRGLLAFSRRSLEPRKRNVTITTQNGSLVKRKRPGRARRPFG</sequence>
<dbReference type="InterPro" id="IPR008939">
    <property type="entry name" value="Lytic_TGlycosylase_superhlx_U"/>
</dbReference>
<evidence type="ECO:0000256" key="2">
    <source>
        <dbReference type="SAM" id="SignalP"/>
    </source>
</evidence>
<dbReference type="EMBL" id="UGXC01000003">
    <property type="protein sequence ID" value="SUG52043.1"/>
    <property type="molecule type" value="Genomic_DNA"/>
</dbReference>
<dbReference type="EC" id="3.2.1.-" evidence="3"/>
<dbReference type="EC" id="4.2.2.-" evidence="3"/>
<feature type="signal peptide" evidence="2">
    <location>
        <begin position="1"/>
        <end position="27"/>
    </location>
</feature>
<dbReference type="SUPFAM" id="SSF48435">
    <property type="entry name" value="Bacterial muramidases"/>
    <property type="match status" value="1"/>
</dbReference>
<dbReference type="Proteomes" id="UP000255443">
    <property type="component" value="Unassembled WGS sequence"/>
</dbReference>